<dbReference type="Pfam" id="PF01497">
    <property type="entry name" value="Peripla_BP_2"/>
    <property type="match status" value="1"/>
</dbReference>
<dbReference type="PANTHER" id="PTHR30532">
    <property type="entry name" value="IRON III DICITRATE-BINDING PERIPLASMIC PROTEIN"/>
    <property type="match status" value="1"/>
</dbReference>
<dbReference type="AlphaFoldDB" id="A0A3S4H460"/>
<feature type="compositionally biased region" description="Polar residues" evidence="6">
    <location>
        <begin position="545"/>
        <end position="556"/>
    </location>
</feature>
<keyword evidence="5 7" id="KW-0732">Signal</keyword>
<feature type="domain" description="Fe/B12 periplasmic-binding" evidence="8">
    <location>
        <begin position="43"/>
        <end position="317"/>
    </location>
</feature>
<protein>
    <submittedName>
        <fullName evidence="9">Ferrienterobactin-binding periplasmic protein</fullName>
    </submittedName>
</protein>
<keyword evidence="3" id="KW-0813">Transport</keyword>
<evidence type="ECO:0000313" key="9">
    <source>
        <dbReference type="EMBL" id="VEA69109.1"/>
    </source>
</evidence>
<dbReference type="CDD" id="cd01146">
    <property type="entry name" value="FhuD"/>
    <property type="match status" value="1"/>
</dbReference>
<gene>
    <name evidence="9" type="primary">fepB_1</name>
    <name evidence="9" type="ORF">NCTC9419_00778</name>
</gene>
<keyword evidence="4" id="KW-0406">Ion transport</keyword>
<name>A0A3S4H460_SERRU</name>
<dbReference type="FunFam" id="3.40.50.1980:FF:000009">
    <property type="entry name" value="Iron-enterobactin transporter periplasmic binding protein"/>
    <property type="match status" value="1"/>
</dbReference>
<dbReference type="PANTHER" id="PTHR30532:SF24">
    <property type="entry name" value="FERRIC ENTEROBACTIN-BINDING PERIPLASMIC PROTEIN FEPB"/>
    <property type="match status" value="1"/>
</dbReference>
<dbReference type="InterPro" id="IPR002491">
    <property type="entry name" value="ABC_transptr_periplasmic_BD"/>
</dbReference>
<evidence type="ECO:0000256" key="5">
    <source>
        <dbReference type="ARBA" id="ARBA00022729"/>
    </source>
</evidence>
<feature type="region of interest" description="Disordered" evidence="6">
    <location>
        <begin position="333"/>
        <end position="359"/>
    </location>
</feature>
<feature type="chain" id="PRO_5018609655" evidence="7">
    <location>
        <begin position="20"/>
        <end position="556"/>
    </location>
</feature>
<evidence type="ECO:0000259" key="8">
    <source>
        <dbReference type="PROSITE" id="PS50983"/>
    </source>
</evidence>
<dbReference type="Gene3D" id="3.40.50.1980">
    <property type="entry name" value="Nitrogenase molybdenum iron protein domain"/>
    <property type="match status" value="2"/>
</dbReference>
<evidence type="ECO:0000256" key="4">
    <source>
        <dbReference type="ARBA" id="ARBA00022496"/>
    </source>
</evidence>
<feature type="region of interest" description="Disordered" evidence="6">
    <location>
        <begin position="415"/>
        <end position="469"/>
    </location>
</feature>
<feature type="signal peptide" evidence="7">
    <location>
        <begin position="1"/>
        <end position="19"/>
    </location>
</feature>
<dbReference type="PROSITE" id="PS50983">
    <property type="entry name" value="FE_B12_PBP"/>
    <property type="match status" value="1"/>
</dbReference>
<feature type="region of interest" description="Disordered" evidence="6">
    <location>
        <begin position="524"/>
        <end position="556"/>
    </location>
</feature>
<feature type="compositionally biased region" description="Basic residues" evidence="6">
    <location>
        <begin position="446"/>
        <end position="455"/>
    </location>
</feature>
<keyword evidence="4" id="KW-0408">Iron</keyword>
<dbReference type="GO" id="GO:1901678">
    <property type="term" value="P:iron coordination entity transport"/>
    <property type="evidence" value="ECO:0007669"/>
    <property type="project" value="UniProtKB-ARBA"/>
</dbReference>
<comment type="subcellular location">
    <subcellularLocation>
        <location evidence="1">Cell envelope</location>
    </subcellularLocation>
</comment>
<comment type="similarity">
    <text evidence="2">Belongs to the bacterial solute-binding protein 8 family.</text>
</comment>
<keyword evidence="4" id="KW-0410">Iron transport</keyword>
<evidence type="ECO:0000256" key="6">
    <source>
        <dbReference type="SAM" id="MobiDB-lite"/>
    </source>
</evidence>
<evidence type="ECO:0000256" key="3">
    <source>
        <dbReference type="ARBA" id="ARBA00022448"/>
    </source>
</evidence>
<dbReference type="Proteomes" id="UP000271603">
    <property type="component" value="Chromosome"/>
</dbReference>
<evidence type="ECO:0000256" key="1">
    <source>
        <dbReference type="ARBA" id="ARBA00004196"/>
    </source>
</evidence>
<evidence type="ECO:0000256" key="7">
    <source>
        <dbReference type="SAM" id="SignalP"/>
    </source>
</evidence>
<dbReference type="GO" id="GO:0030288">
    <property type="term" value="C:outer membrane-bounded periplasmic space"/>
    <property type="evidence" value="ECO:0007669"/>
    <property type="project" value="TreeGrafter"/>
</dbReference>
<feature type="compositionally biased region" description="Basic residues" evidence="6">
    <location>
        <begin position="338"/>
        <end position="355"/>
    </location>
</feature>
<dbReference type="EMBL" id="LR134155">
    <property type="protein sequence ID" value="VEA69109.1"/>
    <property type="molecule type" value="Genomic_DNA"/>
</dbReference>
<reference evidence="9 10" key="1">
    <citation type="submission" date="2018-12" db="EMBL/GenBank/DDBJ databases">
        <authorList>
            <consortium name="Pathogen Informatics"/>
        </authorList>
    </citation>
    <scope>NUCLEOTIDE SEQUENCE [LARGE SCALE GENOMIC DNA]</scope>
    <source>
        <strain evidence="9 10">NCTC9419</strain>
    </source>
</reference>
<proteinExistence type="inferred from homology"/>
<evidence type="ECO:0000256" key="2">
    <source>
        <dbReference type="ARBA" id="ARBA00008814"/>
    </source>
</evidence>
<dbReference type="NCBIfam" id="NF008200">
    <property type="entry name" value="PRK10957.1"/>
    <property type="match status" value="1"/>
</dbReference>
<evidence type="ECO:0000313" key="10">
    <source>
        <dbReference type="Proteomes" id="UP000271603"/>
    </source>
</evidence>
<sequence>MKKILLLGLALLTLSAAQAASPQWPRTIDTSHGPVTLKQPPTRIVSTSVTLTGTLLAIDAPVVASGATNPNGRFTDKQGFFLQWGEVAAQRGVKRLYVGEPNAESIAGEAPDLIVISATGGDSALQLYDQLSVIAPVLVVNYDDKSWQELAKELGYATGHEAQAEKLTADFAAREQALKQRITLPPQPVSALVFRQDGKAANLWTAQSSQGKMLQQLGFTLAQPPASLHTSTSQGAREDIVQLSGESLAAGLNGQTLLLFANDESDVQRLMNNKFLAQLPAVQNQRVYALGNETFRLDYYSASNLLALLEKRFTSASLRRSGLEGRLRFAARNPPQTAHHHQQHHAQQRRAKPKPVKVMAGSISAPIAPAAARQRVPHHVLRGPQAVNTAKECIRRQVLNQPVLQQRVQRAQIAEGHQTGQRQTVPRHQAKQSNGDKRGDGGQQHHPARTRHLRHPAAGEGAEGGAQRHGGIHKAQLRRVNAPVAGQRRVQDAHRAGHGQQRAISATMPITLFWNRKAKPPASAFSGCSRGCSGGGSCGRRSSGTSVNRVPSAASP</sequence>
<accession>A0A3S4H460</accession>
<organism evidence="9 10">
    <name type="scientific">Serratia rubidaea</name>
    <name type="common">Serratia marinorubra</name>
    <dbReference type="NCBI Taxonomy" id="61652"/>
    <lineage>
        <taxon>Bacteria</taxon>
        <taxon>Pseudomonadati</taxon>
        <taxon>Pseudomonadota</taxon>
        <taxon>Gammaproteobacteria</taxon>
        <taxon>Enterobacterales</taxon>
        <taxon>Yersiniaceae</taxon>
        <taxon>Serratia</taxon>
    </lineage>
</organism>
<dbReference type="InterPro" id="IPR051313">
    <property type="entry name" value="Bact_iron-sidero_bind"/>
</dbReference>
<dbReference type="SUPFAM" id="SSF53807">
    <property type="entry name" value="Helical backbone' metal receptor"/>
    <property type="match status" value="1"/>
</dbReference>
<dbReference type="STRING" id="61652.AXX16_1863"/>